<dbReference type="Gene3D" id="3.30.70.360">
    <property type="match status" value="1"/>
</dbReference>
<keyword evidence="3" id="KW-0378">Hydrolase</keyword>
<dbReference type="AlphaFoldDB" id="A0A4V6NG92"/>
<evidence type="ECO:0000259" key="2">
    <source>
        <dbReference type="Pfam" id="PF07687"/>
    </source>
</evidence>
<reference evidence="3 4" key="1">
    <citation type="submission" date="2019-03" db="EMBL/GenBank/DDBJ databases">
        <title>Genomic Encyclopedia of Type Strains, Phase IV (KMG-IV): sequencing the most valuable type-strain genomes for metagenomic binning, comparative biology and taxonomic classification.</title>
        <authorList>
            <person name="Goeker M."/>
        </authorList>
    </citation>
    <scope>NUCLEOTIDE SEQUENCE [LARGE SCALE GENOMIC DNA]</scope>
    <source>
        <strain evidence="3 4">DSM 15969</strain>
    </source>
</reference>
<keyword evidence="1" id="KW-0479">Metal-binding</keyword>
<feature type="binding site" evidence="1">
    <location>
        <position position="342"/>
    </location>
    <ligand>
        <name>Mn(2+)</name>
        <dbReference type="ChEBI" id="CHEBI:29035"/>
        <label>2</label>
    </ligand>
</feature>
<evidence type="ECO:0000313" key="4">
    <source>
        <dbReference type="Proteomes" id="UP000295063"/>
    </source>
</evidence>
<feature type="binding site" evidence="1">
    <location>
        <position position="90"/>
    </location>
    <ligand>
        <name>Mn(2+)</name>
        <dbReference type="ChEBI" id="CHEBI:29035"/>
        <label>2</label>
    </ligand>
</feature>
<dbReference type="Proteomes" id="UP000295063">
    <property type="component" value="Unassembled WGS sequence"/>
</dbReference>
<comment type="caution">
    <text evidence="3">The sequence shown here is derived from an EMBL/GenBank/DDBJ whole genome shotgun (WGS) entry which is preliminary data.</text>
</comment>
<dbReference type="GO" id="GO:0016787">
    <property type="term" value="F:hydrolase activity"/>
    <property type="evidence" value="ECO:0007669"/>
    <property type="project" value="UniProtKB-KW"/>
</dbReference>
<proteinExistence type="predicted"/>
<dbReference type="InterPro" id="IPR036264">
    <property type="entry name" value="Bact_exopeptidase_dim_dom"/>
</dbReference>
<dbReference type="RefSeq" id="WP_132082657.1">
    <property type="nucleotide sequence ID" value="NZ_SLUI01000013.1"/>
</dbReference>
<organism evidence="3 4">
    <name type="scientific">Anaerospora hongkongensis</name>
    <dbReference type="NCBI Taxonomy" id="244830"/>
    <lineage>
        <taxon>Bacteria</taxon>
        <taxon>Bacillati</taxon>
        <taxon>Bacillota</taxon>
        <taxon>Negativicutes</taxon>
        <taxon>Selenomonadales</taxon>
        <taxon>Sporomusaceae</taxon>
        <taxon>Anaerospora</taxon>
    </lineage>
</organism>
<dbReference type="PIRSF" id="PIRSF005962">
    <property type="entry name" value="Pept_M20D_amidohydro"/>
    <property type="match status" value="1"/>
</dbReference>
<comment type="cofactor">
    <cofactor evidence="1">
        <name>Mn(2+)</name>
        <dbReference type="ChEBI" id="CHEBI:29035"/>
    </cofactor>
    <text evidence="1">The Mn(2+) ion enhances activity.</text>
</comment>
<dbReference type="SUPFAM" id="SSF53187">
    <property type="entry name" value="Zn-dependent exopeptidases"/>
    <property type="match status" value="1"/>
</dbReference>
<keyword evidence="4" id="KW-1185">Reference proteome</keyword>
<dbReference type="InterPro" id="IPR011650">
    <property type="entry name" value="Peptidase_M20_dimer"/>
</dbReference>
<dbReference type="Pfam" id="PF01546">
    <property type="entry name" value="Peptidase_M20"/>
    <property type="match status" value="1"/>
</dbReference>
<name>A0A4V6NG92_9FIRM</name>
<evidence type="ECO:0000313" key="3">
    <source>
        <dbReference type="EMBL" id="TCL35248.1"/>
    </source>
</evidence>
<protein>
    <submittedName>
        <fullName evidence="3">Amidohydrolase</fullName>
    </submittedName>
</protein>
<accession>A0A4V6NG92</accession>
<dbReference type="Pfam" id="PF07687">
    <property type="entry name" value="M20_dimer"/>
    <property type="match status" value="1"/>
</dbReference>
<dbReference type="SUPFAM" id="SSF55031">
    <property type="entry name" value="Bacterial exopeptidase dimerisation domain"/>
    <property type="match status" value="1"/>
</dbReference>
<feature type="binding site" evidence="1">
    <location>
        <position position="123"/>
    </location>
    <ligand>
        <name>Mn(2+)</name>
        <dbReference type="ChEBI" id="CHEBI:29035"/>
        <label>2</label>
    </ligand>
</feature>
<feature type="binding site" evidence="1">
    <location>
        <position position="88"/>
    </location>
    <ligand>
        <name>Mn(2+)</name>
        <dbReference type="ChEBI" id="CHEBI:29035"/>
        <label>2</label>
    </ligand>
</feature>
<dbReference type="GO" id="GO:0046872">
    <property type="term" value="F:metal ion binding"/>
    <property type="evidence" value="ECO:0007669"/>
    <property type="project" value="UniProtKB-KW"/>
</dbReference>
<keyword evidence="1" id="KW-0464">Manganese</keyword>
<feature type="binding site" evidence="1">
    <location>
        <position position="147"/>
    </location>
    <ligand>
        <name>Mn(2+)</name>
        <dbReference type="ChEBI" id="CHEBI:29035"/>
        <label>2</label>
    </ligand>
</feature>
<dbReference type="OrthoDB" id="9776731at2"/>
<dbReference type="InterPro" id="IPR002933">
    <property type="entry name" value="Peptidase_M20"/>
</dbReference>
<dbReference type="NCBIfam" id="TIGR01891">
    <property type="entry name" value="amidohydrolases"/>
    <property type="match status" value="1"/>
</dbReference>
<dbReference type="Gene3D" id="3.40.630.10">
    <property type="entry name" value="Zn peptidases"/>
    <property type="match status" value="1"/>
</dbReference>
<dbReference type="PANTHER" id="PTHR11014:SF122">
    <property type="entry name" value="AMIDOHYDROLASE AMHX"/>
    <property type="match status" value="1"/>
</dbReference>
<feature type="domain" description="Peptidase M20 dimerisation" evidence="2">
    <location>
        <begin position="175"/>
        <end position="262"/>
    </location>
</feature>
<sequence length="373" mass="38950">MTTSQTRVQQVWQTLHGIPEVGFAEIKTSAYLAAQLEAAGYQVRTGVGKTGVIGTLTGALPGPTLALRADMDALAHMIDNQECAIHSCGHDAHSAIVLTAAEELARRGIAKGTLKILFQPAEEKLFGAIRMIEDGAIDDVDVLLGLHLRPIQEARLGQATPALYHGASYVMNASLQGAAAHGARPHLGINAIDGAAAAVQAINAIRVNPVIASSVKVTKLHAGGPASNAIPDQALMTVDLRAQDNATMEELLKKTAHAIEAGAATVGCQAEATVLGGCPAAEYSPAIVNLAKEAIQHVLGSTGLLDPITTPGGEDFHFYVKHKPTLQVGYLGLGANLTPGLHHPGMTFDKACLPHGVDILLYMVDKVLELKKS</sequence>
<dbReference type="EMBL" id="SLUI01000013">
    <property type="protein sequence ID" value="TCL35248.1"/>
    <property type="molecule type" value="Genomic_DNA"/>
</dbReference>
<dbReference type="InterPro" id="IPR017439">
    <property type="entry name" value="Amidohydrolase"/>
</dbReference>
<evidence type="ECO:0000256" key="1">
    <source>
        <dbReference type="PIRSR" id="PIRSR005962-1"/>
    </source>
</evidence>
<gene>
    <name evidence="3" type="ORF">EV210_11389</name>
</gene>
<dbReference type="PANTHER" id="PTHR11014">
    <property type="entry name" value="PEPTIDASE M20 FAMILY MEMBER"/>
    <property type="match status" value="1"/>
</dbReference>